<comment type="caution">
    <text evidence="1">The sequence shown here is derived from an EMBL/GenBank/DDBJ whole genome shotgun (WGS) entry which is preliminary data.</text>
</comment>
<reference evidence="1" key="2">
    <citation type="journal article" date="2023" name="BMC Genomics">
        <title>Pest status, molecular evolution, and epigenetic factors derived from the genome assembly of Frankliniella fusca, a thysanopteran phytovirus vector.</title>
        <authorList>
            <person name="Catto M.A."/>
            <person name="Labadie P.E."/>
            <person name="Jacobson A.L."/>
            <person name="Kennedy G.G."/>
            <person name="Srinivasan R."/>
            <person name="Hunt B.G."/>
        </authorList>
    </citation>
    <scope>NUCLEOTIDE SEQUENCE</scope>
    <source>
        <strain evidence="1">PL_HMW_Pooled</strain>
    </source>
</reference>
<keyword evidence="2" id="KW-1185">Reference proteome</keyword>
<sequence>MTALEAKQEMIEKWKDNQRTPAAHKHLMEIARPVRKLDSKKLPGLQLLKSYPALAINEILLQELFVELDTDEDKRKKLCGFWKVFTCIMYGSKR</sequence>
<proteinExistence type="predicted"/>
<evidence type="ECO:0000313" key="2">
    <source>
        <dbReference type="Proteomes" id="UP001219518"/>
    </source>
</evidence>
<reference evidence="1" key="1">
    <citation type="submission" date="2021-07" db="EMBL/GenBank/DDBJ databases">
        <authorList>
            <person name="Catto M.A."/>
            <person name="Jacobson A."/>
            <person name="Kennedy G."/>
            <person name="Labadie P."/>
            <person name="Hunt B.G."/>
            <person name="Srinivasan R."/>
        </authorList>
    </citation>
    <scope>NUCLEOTIDE SEQUENCE</scope>
    <source>
        <strain evidence="1">PL_HMW_Pooled</strain>
        <tissue evidence="1">Head</tissue>
    </source>
</reference>
<accession>A0AAE1LSR9</accession>
<dbReference type="EMBL" id="JAHWGI010001401">
    <property type="protein sequence ID" value="KAK3929524.1"/>
    <property type="molecule type" value="Genomic_DNA"/>
</dbReference>
<evidence type="ECO:0000313" key="1">
    <source>
        <dbReference type="EMBL" id="KAK3929524.1"/>
    </source>
</evidence>
<name>A0AAE1LSR9_9NEOP</name>
<protein>
    <submittedName>
        <fullName evidence="1">F-box protein</fullName>
    </submittedName>
</protein>
<gene>
    <name evidence="1" type="ORF">KUF71_003531</name>
</gene>
<organism evidence="1 2">
    <name type="scientific">Frankliniella fusca</name>
    <dbReference type="NCBI Taxonomy" id="407009"/>
    <lineage>
        <taxon>Eukaryota</taxon>
        <taxon>Metazoa</taxon>
        <taxon>Ecdysozoa</taxon>
        <taxon>Arthropoda</taxon>
        <taxon>Hexapoda</taxon>
        <taxon>Insecta</taxon>
        <taxon>Pterygota</taxon>
        <taxon>Neoptera</taxon>
        <taxon>Paraneoptera</taxon>
        <taxon>Thysanoptera</taxon>
        <taxon>Terebrantia</taxon>
        <taxon>Thripoidea</taxon>
        <taxon>Thripidae</taxon>
        <taxon>Frankliniella</taxon>
    </lineage>
</organism>
<dbReference type="AlphaFoldDB" id="A0AAE1LSR9"/>
<dbReference type="Proteomes" id="UP001219518">
    <property type="component" value="Unassembled WGS sequence"/>
</dbReference>